<accession>A0AAD6PTP1</accession>
<comment type="caution">
    <text evidence="9">The sequence shown here is derived from an EMBL/GenBank/DDBJ whole genome shotgun (WGS) entry which is preliminary data.</text>
</comment>
<proteinExistence type="inferred from homology"/>
<evidence type="ECO:0000256" key="2">
    <source>
        <dbReference type="PROSITE-ProRule" id="PRU00846"/>
    </source>
</evidence>
<dbReference type="PROSITE" id="PS50213">
    <property type="entry name" value="FAS1"/>
    <property type="match status" value="1"/>
</dbReference>
<dbReference type="PANTHER" id="PTHR13586">
    <property type="entry name" value="SCD6 PROTEIN-RELATED"/>
    <property type="match status" value="1"/>
</dbReference>
<reference evidence="9" key="1">
    <citation type="journal article" date="2023" name="Mol. Ecol. Resour.">
        <title>Chromosome-level genome assembly of a triploid poplar Populus alba 'Berolinensis'.</title>
        <authorList>
            <person name="Chen S."/>
            <person name="Yu Y."/>
            <person name="Wang X."/>
            <person name="Wang S."/>
            <person name="Zhang T."/>
            <person name="Zhou Y."/>
            <person name="He R."/>
            <person name="Meng N."/>
            <person name="Wang Y."/>
            <person name="Liu W."/>
            <person name="Liu Z."/>
            <person name="Liu J."/>
            <person name="Guo Q."/>
            <person name="Huang H."/>
            <person name="Sederoff R.R."/>
            <person name="Wang G."/>
            <person name="Qu G."/>
            <person name="Chen S."/>
        </authorList>
    </citation>
    <scope>NUCLEOTIDE SEQUENCE</scope>
    <source>
        <strain evidence="9">SC-2020</strain>
    </source>
</reference>
<evidence type="ECO:0000313" key="10">
    <source>
        <dbReference type="Proteomes" id="UP001164929"/>
    </source>
</evidence>
<dbReference type="PROSITE" id="PS51512">
    <property type="entry name" value="DFDF"/>
    <property type="match status" value="1"/>
</dbReference>
<evidence type="ECO:0000256" key="4">
    <source>
        <dbReference type="SAM" id="MobiDB-lite"/>
    </source>
</evidence>
<feature type="short sequence motif" description="FFD box" evidence="2">
    <location>
        <begin position="132"/>
        <end position="147"/>
    </location>
</feature>
<evidence type="ECO:0000256" key="1">
    <source>
        <dbReference type="ARBA" id="ARBA00007843"/>
    </source>
</evidence>
<comment type="similarity">
    <text evidence="1">Belongs to the fasciclin-like AGP family.</text>
</comment>
<dbReference type="PROSITE" id="PS51536">
    <property type="entry name" value="TFG"/>
    <property type="match status" value="1"/>
</dbReference>
<dbReference type="GO" id="GO:0000932">
    <property type="term" value="C:P-body"/>
    <property type="evidence" value="ECO:0007669"/>
    <property type="project" value="TreeGrafter"/>
</dbReference>
<dbReference type="InterPro" id="IPR025761">
    <property type="entry name" value="FFD_box"/>
</dbReference>
<evidence type="ECO:0008006" key="11">
    <source>
        <dbReference type="Google" id="ProtNLM"/>
    </source>
</evidence>
<dbReference type="GO" id="GO:0034063">
    <property type="term" value="P:stress granule assembly"/>
    <property type="evidence" value="ECO:0007669"/>
    <property type="project" value="TreeGrafter"/>
</dbReference>
<dbReference type="GO" id="GO:0003729">
    <property type="term" value="F:mRNA binding"/>
    <property type="evidence" value="ECO:0007669"/>
    <property type="project" value="TreeGrafter"/>
</dbReference>
<feature type="domain" description="FFD box profile" evidence="7">
    <location>
        <begin position="132"/>
        <end position="147"/>
    </location>
</feature>
<organism evidence="9 10">
    <name type="scientific">Populus alba x Populus x berolinensis</name>
    <dbReference type="NCBI Taxonomy" id="444605"/>
    <lineage>
        <taxon>Eukaryota</taxon>
        <taxon>Viridiplantae</taxon>
        <taxon>Streptophyta</taxon>
        <taxon>Embryophyta</taxon>
        <taxon>Tracheophyta</taxon>
        <taxon>Spermatophyta</taxon>
        <taxon>Magnoliopsida</taxon>
        <taxon>eudicotyledons</taxon>
        <taxon>Gunneridae</taxon>
        <taxon>Pentapetalae</taxon>
        <taxon>rosids</taxon>
        <taxon>fabids</taxon>
        <taxon>Malpighiales</taxon>
        <taxon>Salicaceae</taxon>
        <taxon>Saliceae</taxon>
        <taxon>Populus</taxon>
    </lineage>
</organism>
<evidence type="ECO:0000256" key="3">
    <source>
        <dbReference type="PROSITE-ProRule" id="PRU00869"/>
    </source>
</evidence>
<feature type="domain" description="TFG box profile" evidence="8">
    <location>
        <begin position="154"/>
        <end position="174"/>
    </location>
</feature>
<dbReference type="GO" id="GO:0033962">
    <property type="term" value="P:P-body assembly"/>
    <property type="evidence" value="ECO:0007669"/>
    <property type="project" value="TreeGrafter"/>
</dbReference>
<gene>
    <name evidence="9" type="ORF">NC653_038813</name>
</gene>
<dbReference type="InterPro" id="IPR019050">
    <property type="entry name" value="FDF_dom"/>
</dbReference>
<dbReference type="Pfam" id="PF02469">
    <property type="entry name" value="Fasciclin"/>
    <property type="match status" value="1"/>
</dbReference>
<protein>
    <recommendedName>
        <fullName evidence="11">FAS1 domain-containing protein</fullName>
    </recommendedName>
</protein>
<feature type="domain" description="DFDF" evidence="6">
    <location>
        <begin position="75"/>
        <end position="111"/>
    </location>
</feature>
<dbReference type="SMART" id="SM00554">
    <property type="entry name" value="FAS1"/>
    <property type="match status" value="2"/>
</dbReference>
<dbReference type="SMART" id="SM01199">
    <property type="entry name" value="FDF"/>
    <property type="match status" value="1"/>
</dbReference>
<evidence type="ECO:0000313" key="9">
    <source>
        <dbReference type="EMBL" id="KAJ6960926.1"/>
    </source>
</evidence>
<dbReference type="Pfam" id="PF09532">
    <property type="entry name" value="FDF"/>
    <property type="match status" value="1"/>
</dbReference>
<dbReference type="SUPFAM" id="SSF82153">
    <property type="entry name" value="FAS1 domain"/>
    <property type="match status" value="2"/>
</dbReference>
<dbReference type="InterPro" id="IPR000782">
    <property type="entry name" value="FAS1_domain"/>
</dbReference>
<dbReference type="AlphaFoldDB" id="A0AAD6PTP1"/>
<evidence type="ECO:0000259" key="7">
    <source>
        <dbReference type="PROSITE" id="PS51513"/>
    </source>
</evidence>
<dbReference type="PANTHER" id="PTHR13586:SF16">
    <property type="entry name" value="PROTEIN DECAPPING 5-LIKE"/>
    <property type="match status" value="1"/>
</dbReference>
<keyword evidence="10" id="KW-1185">Reference proteome</keyword>
<dbReference type="Gene3D" id="2.30.180.10">
    <property type="entry name" value="FAS1 domain"/>
    <property type="match status" value="1"/>
</dbReference>
<dbReference type="InterPro" id="IPR025768">
    <property type="entry name" value="TFG_box"/>
</dbReference>
<evidence type="ECO:0000259" key="8">
    <source>
        <dbReference type="PROSITE" id="PS51536"/>
    </source>
</evidence>
<dbReference type="EMBL" id="JAQIZT010000017">
    <property type="protein sequence ID" value="KAJ6960926.1"/>
    <property type="molecule type" value="Genomic_DNA"/>
</dbReference>
<feature type="compositionally biased region" description="Gly residues" evidence="4">
    <location>
        <begin position="180"/>
        <end position="198"/>
    </location>
</feature>
<evidence type="ECO:0000259" key="5">
    <source>
        <dbReference type="PROSITE" id="PS50213"/>
    </source>
</evidence>
<evidence type="ECO:0000259" key="6">
    <source>
        <dbReference type="PROSITE" id="PS51512"/>
    </source>
</evidence>
<name>A0AAD6PTP1_9ROSI</name>
<dbReference type="Proteomes" id="UP001164929">
    <property type="component" value="Chromosome 17"/>
</dbReference>
<feature type="domain" description="FAS1" evidence="5">
    <location>
        <begin position="390"/>
        <end position="512"/>
    </location>
</feature>
<feature type="short sequence motif" description="TFG box" evidence="3">
    <location>
        <begin position="154"/>
        <end position="174"/>
    </location>
</feature>
<dbReference type="PROSITE" id="PS51513">
    <property type="entry name" value="FFD"/>
    <property type="match status" value="1"/>
</dbReference>
<dbReference type="InterPro" id="IPR036378">
    <property type="entry name" value="FAS1_dom_sf"/>
</dbReference>
<sequence>MPSLQSSHIAQKDVEVVQVSSPELSAPPPPPPTAVTEVQESILPLPSQPEHKVYGAPMYTYQSSRGGRGRGRGNEIARSATRFEEDFDFTAMNEKFNKEEVWGHLGKTHKAQDRDDLLDEDDVGSSKHEAKPVYVKDDFFDSISCGALDGGSRNGRARFSQQSIRDTNAFGNFSHHRGGRGGWGPDRGGRGGWGPDRGGRSHGGYYGRGYGYAGRGRDHSLLAAVQQHILSTSGYLSMALTLEITSKRLHLESSAATIFAPLDIAFARLGQLSVLDLQYHISPLRLSGYYLDSLPFGTRIPTLLPNHSLIVTTSLSYFDGKLSINGISIEEPALVDFGSLIIFGMSEFFNSSLEISPNLTPAPAPAPIPSPVTILGNTSQNESSGLDVDFFGQASHLLMSRGYSIMETFLDAQLFGIKNQTRLTIFAPVDQAMDAYAKNVCDYSSIFRKHVVPGLQDLEGFNDGTSLSSFSGGFMINLTRSGDVLVLNGVPVIFPDMYQSDWLMIHGLNQLLMPPLKAEELVGNHSQNSMGQKISQMCLILMIMYMELHECVNDQ</sequence>
<feature type="region of interest" description="Disordered" evidence="4">
    <location>
        <begin position="1"/>
        <end position="38"/>
    </location>
</feature>
<feature type="region of interest" description="Disordered" evidence="4">
    <location>
        <begin position="169"/>
        <end position="198"/>
    </location>
</feature>
<dbReference type="InterPro" id="IPR025762">
    <property type="entry name" value="DFDF"/>
</dbReference>